<name>A0A8S3T3G4_MYTED</name>
<keyword evidence="2" id="KW-1133">Transmembrane helix</keyword>
<gene>
    <name evidence="3" type="ORF">MEDL_41133</name>
</gene>
<sequence>MKVNSACNGNQMCEQLTNGCDDCSRLLKFAYISFSCKQVPNAFPLQTESGVAGIVVGVIVGILIIIESSKKSDDKHNIDRHHVNADHIGNENIANCNSEISTNMELTNLNSKQNNYEMAKPMNESEKDNYVFHENQYDVSRGNNCSEPQQGIYSRAVDTVYDSASHSRQNNVSDQTYDHAFGPTTEDTYDIANN</sequence>
<proteinExistence type="predicted"/>
<feature type="transmembrane region" description="Helical" evidence="2">
    <location>
        <begin position="49"/>
        <end position="66"/>
    </location>
</feature>
<dbReference type="OrthoDB" id="6188759at2759"/>
<evidence type="ECO:0000313" key="3">
    <source>
        <dbReference type="EMBL" id="CAG2228139.1"/>
    </source>
</evidence>
<evidence type="ECO:0000313" key="4">
    <source>
        <dbReference type="Proteomes" id="UP000683360"/>
    </source>
</evidence>
<dbReference type="AlphaFoldDB" id="A0A8S3T3G4"/>
<keyword evidence="2" id="KW-0812">Transmembrane</keyword>
<accession>A0A8S3T3G4</accession>
<evidence type="ECO:0000256" key="2">
    <source>
        <dbReference type="SAM" id="Phobius"/>
    </source>
</evidence>
<feature type="region of interest" description="Disordered" evidence="1">
    <location>
        <begin position="166"/>
        <end position="194"/>
    </location>
</feature>
<protein>
    <submittedName>
        <fullName evidence="3">Uncharacterized protein</fullName>
    </submittedName>
</protein>
<organism evidence="3 4">
    <name type="scientific">Mytilus edulis</name>
    <name type="common">Blue mussel</name>
    <dbReference type="NCBI Taxonomy" id="6550"/>
    <lineage>
        <taxon>Eukaryota</taxon>
        <taxon>Metazoa</taxon>
        <taxon>Spiralia</taxon>
        <taxon>Lophotrochozoa</taxon>
        <taxon>Mollusca</taxon>
        <taxon>Bivalvia</taxon>
        <taxon>Autobranchia</taxon>
        <taxon>Pteriomorphia</taxon>
        <taxon>Mytilida</taxon>
        <taxon>Mytiloidea</taxon>
        <taxon>Mytilidae</taxon>
        <taxon>Mytilinae</taxon>
        <taxon>Mytilus</taxon>
    </lineage>
</organism>
<evidence type="ECO:0000256" key="1">
    <source>
        <dbReference type="SAM" id="MobiDB-lite"/>
    </source>
</evidence>
<dbReference type="EMBL" id="CAJPWZ010001989">
    <property type="protein sequence ID" value="CAG2228139.1"/>
    <property type="molecule type" value="Genomic_DNA"/>
</dbReference>
<dbReference type="Proteomes" id="UP000683360">
    <property type="component" value="Unassembled WGS sequence"/>
</dbReference>
<comment type="caution">
    <text evidence="3">The sequence shown here is derived from an EMBL/GenBank/DDBJ whole genome shotgun (WGS) entry which is preliminary data.</text>
</comment>
<feature type="compositionally biased region" description="Polar residues" evidence="1">
    <location>
        <begin position="166"/>
        <end position="175"/>
    </location>
</feature>
<keyword evidence="4" id="KW-1185">Reference proteome</keyword>
<keyword evidence="2" id="KW-0472">Membrane</keyword>
<reference evidence="3" key="1">
    <citation type="submission" date="2021-03" db="EMBL/GenBank/DDBJ databases">
        <authorList>
            <person name="Bekaert M."/>
        </authorList>
    </citation>
    <scope>NUCLEOTIDE SEQUENCE</scope>
</reference>